<name>A0A934IYK1_9BACL</name>
<comment type="caution">
    <text evidence="2">The sequence shown here is derived from an EMBL/GenBank/DDBJ whole genome shotgun (WGS) entry which is preliminary data.</text>
</comment>
<dbReference type="PANTHER" id="PTHR43308">
    <property type="entry name" value="OUTER MEMBRANE PROTEIN ALPHA-RELATED"/>
    <property type="match status" value="1"/>
</dbReference>
<protein>
    <submittedName>
        <fullName evidence="2">S-layer homology domain-containing protein</fullName>
    </submittedName>
</protein>
<keyword evidence="3" id="KW-1185">Reference proteome</keyword>
<dbReference type="Proteomes" id="UP000640274">
    <property type="component" value="Unassembled WGS sequence"/>
</dbReference>
<dbReference type="Pfam" id="PF00395">
    <property type="entry name" value="SLH"/>
    <property type="match status" value="1"/>
</dbReference>
<dbReference type="AlphaFoldDB" id="A0A934IYK1"/>
<dbReference type="PROSITE" id="PS51272">
    <property type="entry name" value="SLH"/>
    <property type="match status" value="1"/>
</dbReference>
<sequence length="122" mass="14005">MAMIWPFAMMDTRGHWAEQTIARVMKTGVMKGYPDGSFKPNRPLTRAEVVAILNRFLKRGPLYGVTTPSWSDGSKAEKRKSNSDANAFCCGEFLRNRRRFGMHRRQNKRKSCIDFSERPSAC</sequence>
<evidence type="ECO:0000313" key="2">
    <source>
        <dbReference type="EMBL" id="MBJ6360059.1"/>
    </source>
</evidence>
<feature type="domain" description="SLH" evidence="1">
    <location>
        <begin position="4"/>
        <end position="67"/>
    </location>
</feature>
<organism evidence="2 3">
    <name type="scientific">Paenibacillus roseus</name>
    <dbReference type="NCBI Taxonomy" id="2798579"/>
    <lineage>
        <taxon>Bacteria</taxon>
        <taxon>Bacillati</taxon>
        <taxon>Bacillota</taxon>
        <taxon>Bacilli</taxon>
        <taxon>Bacillales</taxon>
        <taxon>Paenibacillaceae</taxon>
        <taxon>Paenibacillus</taxon>
    </lineage>
</organism>
<reference evidence="2" key="1">
    <citation type="submission" date="2020-12" db="EMBL/GenBank/DDBJ databases">
        <authorList>
            <person name="Huq M.A."/>
        </authorList>
    </citation>
    <scope>NUCLEOTIDE SEQUENCE</scope>
    <source>
        <strain evidence="2">MAHUQ-46</strain>
    </source>
</reference>
<proteinExistence type="predicted"/>
<accession>A0A934IYK1</accession>
<dbReference type="InterPro" id="IPR051465">
    <property type="entry name" value="Cell_Envelope_Struct_Comp"/>
</dbReference>
<gene>
    <name evidence="2" type="ORF">JFN88_01825</name>
</gene>
<dbReference type="InterPro" id="IPR001119">
    <property type="entry name" value="SLH_dom"/>
</dbReference>
<evidence type="ECO:0000313" key="3">
    <source>
        <dbReference type="Proteomes" id="UP000640274"/>
    </source>
</evidence>
<evidence type="ECO:0000259" key="1">
    <source>
        <dbReference type="PROSITE" id="PS51272"/>
    </source>
</evidence>
<dbReference type="EMBL" id="JAELUP010000004">
    <property type="protein sequence ID" value="MBJ6360059.1"/>
    <property type="molecule type" value="Genomic_DNA"/>
</dbReference>